<dbReference type="KEGG" id="bpor:BPO_1172"/>
<comment type="subcellular location">
    <subcellularLocation>
        <location evidence="1">Cell membrane</location>
        <topology evidence="1">Multi-pass membrane protein</topology>
    </subcellularLocation>
</comment>
<feature type="transmembrane region" description="Helical" evidence="6">
    <location>
        <begin position="224"/>
        <end position="241"/>
    </location>
</feature>
<feature type="transmembrane region" description="Helical" evidence="6">
    <location>
        <begin position="49"/>
        <end position="70"/>
    </location>
</feature>
<dbReference type="Pfam" id="PF00892">
    <property type="entry name" value="EamA"/>
    <property type="match status" value="2"/>
</dbReference>
<evidence type="ECO:0000256" key="6">
    <source>
        <dbReference type="SAM" id="Phobius"/>
    </source>
</evidence>
<keyword evidence="2" id="KW-1003">Cell membrane</keyword>
<feature type="transmembrane region" description="Helical" evidence="6">
    <location>
        <begin position="76"/>
        <end position="97"/>
    </location>
</feature>
<feature type="transmembrane region" description="Helical" evidence="6">
    <location>
        <begin position="247"/>
        <end position="265"/>
    </location>
</feature>
<dbReference type="EMBL" id="CP136426">
    <property type="protein sequence ID" value="WOC51819.1"/>
    <property type="molecule type" value="Genomic_DNA"/>
</dbReference>
<dbReference type="RefSeq" id="WP_327983516.1">
    <property type="nucleotide sequence ID" value="NZ_CP136426.1"/>
</dbReference>
<gene>
    <name evidence="8" type="ORF">BPO_1172</name>
</gene>
<feature type="transmembrane region" description="Helical" evidence="6">
    <location>
        <begin position="127"/>
        <end position="150"/>
    </location>
</feature>
<dbReference type="InterPro" id="IPR037185">
    <property type="entry name" value="EmrE-like"/>
</dbReference>
<evidence type="ECO:0000256" key="1">
    <source>
        <dbReference type="ARBA" id="ARBA00004651"/>
    </source>
</evidence>
<dbReference type="InterPro" id="IPR050638">
    <property type="entry name" value="AA-Vitamin_Transporters"/>
</dbReference>
<sequence>MIPAFIIPVKEAGFSLDKTLFYRFFISAMFLLVYLVRKKESLIVTPKDFLIMLILGLFYALSSEFLFLGYDYLSPGIASTILFVYPVIVALVMMVFFKETISKATVLSLILTILGVFVLSLKDATFSINFIGLSIALLSALFYALYIIIINKANVSFSGMKITFYSLLFSSLYYFIKVLWSQDGLAIDLYTLGNFTLFAFITTVVSISTLVYAIQMIGSTPTSIMGALEPVVAVLVSVLFFQEQFTVGLFLGVMFIIIGVILNIISESKKQKQIREVEG</sequence>
<evidence type="ECO:0000256" key="3">
    <source>
        <dbReference type="ARBA" id="ARBA00022692"/>
    </source>
</evidence>
<keyword evidence="9" id="KW-1185">Reference proteome</keyword>
<feature type="transmembrane region" description="Helical" evidence="6">
    <location>
        <begin position="192"/>
        <end position="212"/>
    </location>
</feature>
<feature type="domain" description="EamA" evidence="7">
    <location>
        <begin position="18"/>
        <end position="120"/>
    </location>
</feature>
<dbReference type="PANTHER" id="PTHR32322:SF18">
    <property type="entry name" value="S-ADENOSYLMETHIONINE_S-ADENOSYLHOMOCYSTEINE TRANSPORTER"/>
    <property type="match status" value="1"/>
</dbReference>
<keyword evidence="5 6" id="KW-0472">Membrane</keyword>
<organism evidence="8 9">
    <name type="scientific">Bergeyella porcorum</name>
    <dbReference type="NCBI Taxonomy" id="1735111"/>
    <lineage>
        <taxon>Bacteria</taxon>
        <taxon>Pseudomonadati</taxon>
        <taxon>Bacteroidota</taxon>
        <taxon>Flavobacteriia</taxon>
        <taxon>Flavobacteriales</taxon>
        <taxon>Weeksellaceae</taxon>
        <taxon>Bergeyella</taxon>
    </lineage>
</organism>
<evidence type="ECO:0000313" key="9">
    <source>
        <dbReference type="Proteomes" id="UP001432059"/>
    </source>
</evidence>
<dbReference type="PANTHER" id="PTHR32322">
    <property type="entry name" value="INNER MEMBRANE TRANSPORTER"/>
    <property type="match status" value="1"/>
</dbReference>
<dbReference type="Proteomes" id="UP001432059">
    <property type="component" value="Chromosome"/>
</dbReference>
<keyword evidence="4 6" id="KW-1133">Transmembrane helix</keyword>
<dbReference type="GO" id="GO:0005886">
    <property type="term" value="C:plasma membrane"/>
    <property type="evidence" value="ECO:0007669"/>
    <property type="project" value="UniProtKB-SubCell"/>
</dbReference>
<feature type="transmembrane region" description="Helical" evidence="6">
    <location>
        <begin position="162"/>
        <end position="180"/>
    </location>
</feature>
<protein>
    <submittedName>
        <fullName evidence="8">EamA family transporter</fullName>
    </submittedName>
</protein>
<feature type="transmembrane region" description="Helical" evidence="6">
    <location>
        <begin position="20"/>
        <end position="37"/>
    </location>
</feature>
<dbReference type="AlphaFoldDB" id="A0AAU0F1K3"/>
<feature type="transmembrane region" description="Helical" evidence="6">
    <location>
        <begin position="104"/>
        <end position="121"/>
    </location>
</feature>
<evidence type="ECO:0000256" key="4">
    <source>
        <dbReference type="ARBA" id="ARBA00022989"/>
    </source>
</evidence>
<feature type="domain" description="EamA" evidence="7">
    <location>
        <begin position="131"/>
        <end position="264"/>
    </location>
</feature>
<evidence type="ECO:0000259" key="7">
    <source>
        <dbReference type="Pfam" id="PF00892"/>
    </source>
</evidence>
<name>A0AAU0F1K3_9FLAO</name>
<dbReference type="InterPro" id="IPR000620">
    <property type="entry name" value="EamA_dom"/>
</dbReference>
<evidence type="ECO:0000256" key="2">
    <source>
        <dbReference type="ARBA" id="ARBA00022475"/>
    </source>
</evidence>
<proteinExistence type="predicted"/>
<dbReference type="SUPFAM" id="SSF103481">
    <property type="entry name" value="Multidrug resistance efflux transporter EmrE"/>
    <property type="match status" value="2"/>
</dbReference>
<evidence type="ECO:0000313" key="8">
    <source>
        <dbReference type="EMBL" id="WOC51819.1"/>
    </source>
</evidence>
<keyword evidence="3 6" id="KW-0812">Transmembrane</keyword>
<evidence type="ECO:0000256" key="5">
    <source>
        <dbReference type="ARBA" id="ARBA00023136"/>
    </source>
</evidence>
<reference evidence="8" key="1">
    <citation type="submission" date="2023-10" db="EMBL/GenBank/DDBJ databases">
        <title>Characterization and whole genome sequencing of a novel strain of Bergeyella porcorum QD2021 isolated from pig.</title>
        <authorList>
            <person name="Liu G."/>
            <person name="Chen C."/>
            <person name="Han X."/>
        </authorList>
    </citation>
    <scope>NUCLEOTIDE SEQUENCE</scope>
    <source>
        <strain evidence="8">QD2021</strain>
    </source>
</reference>
<accession>A0AAU0F1K3</accession>
<dbReference type="Gene3D" id="1.10.3730.20">
    <property type="match status" value="1"/>
</dbReference>